<comment type="subcellular location">
    <subcellularLocation>
        <location evidence="1">Cell membrane</location>
        <topology evidence="1">Multi-pass membrane protein</topology>
    </subcellularLocation>
</comment>
<dbReference type="InterPro" id="IPR027379">
    <property type="entry name" value="CLS_N"/>
</dbReference>
<dbReference type="AlphaFoldDB" id="A0A844F9E4"/>
<evidence type="ECO:0000256" key="5">
    <source>
        <dbReference type="ARBA" id="ARBA00023136"/>
    </source>
</evidence>
<dbReference type="GO" id="GO:0005886">
    <property type="term" value="C:plasma membrane"/>
    <property type="evidence" value="ECO:0007669"/>
    <property type="project" value="UniProtKB-SubCell"/>
</dbReference>
<reference evidence="8 9" key="1">
    <citation type="submission" date="2019-08" db="EMBL/GenBank/DDBJ databases">
        <title>In-depth cultivation of the pig gut microbiome towards novel bacterial diversity and tailored functional studies.</title>
        <authorList>
            <person name="Wylensek D."/>
            <person name="Hitch T.C.A."/>
            <person name="Clavel T."/>
        </authorList>
    </citation>
    <scope>NUCLEOTIDE SEQUENCE [LARGE SCALE GENOMIC DNA]</scope>
    <source>
        <strain evidence="8 9">BL-389-WT-3D</strain>
    </source>
</reference>
<dbReference type="EMBL" id="VUMB01000027">
    <property type="protein sequence ID" value="MSS41140.1"/>
    <property type="molecule type" value="Genomic_DNA"/>
</dbReference>
<evidence type="ECO:0000259" key="7">
    <source>
        <dbReference type="Pfam" id="PF13396"/>
    </source>
</evidence>
<evidence type="ECO:0000256" key="4">
    <source>
        <dbReference type="ARBA" id="ARBA00022989"/>
    </source>
</evidence>
<dbReference type="Proteomes" id="UP000462363">
    <property type="component" value="Unassembled WGS sequence"/>
</dbReference>
<evidence type="ECO:0000256" key="6">
    <source>
        <dbReference type="SAM" id="Phobius"/>
    </source>
</evidence>
<gene>
    <name evidence="8" type="ORF">FYJ37_12460</name>
</gene>
<dbReference type="Pfam" id="PF13396">
    <property type="entry name" value="PLDc_N"/>
    <property type="match status" value="1"/>
</dbReference>
<feature type="domain" description="Cardiolipin synthase N-terminal" evidence="7">
    <location>
        <begin position="19"/>
        <end position="62"/>
    </location>
</feature>
<organism evidence="8 9">
    <name type="scientific">Clostridium scindens (strain JCM 10418 / VPI 12708)</name>
    <dbReference type="NCBI Taxonomy" id="29347"/>
    <lineage>
        <taxon>Bacteria</taxon>
        <taxon>Bacillati</taxon>
        <taxon>Bacillota</taxon>
        <taxon>Clostridia</taxon>
        <taxon>Lachnospirales</taxon>
        <taxon>Lachnospiraceae</taxon>
    </lineage>
</organism>
<keyword evidence="5 6" id="KW-0472">Membrane</keyword>
<keyword evidence="2" id="KW-1003">Cell membrane</keyword>
<name>A0A844F9E4_CLOSV</name>
<evidence type="ECO:0000256" key="1">
    <source>
        <dbReference type="ARBA" id="ARBA00004651"/>
    </source>
</evidence>
<keyword evidence="3 6" id="KW-0812">Transmembrane</keyword>
<evidence type="ECO:0000313" key="9">
    <source>
        <dbReference type="Proteomes" id="UP000462363"/>
    </source>
</evidence>
<comment type="caution">
    <text evidence="8">The sequence shown here is derived from an EMBL/GenBank/DDBJ whole genome shotgun (WGS) entry which is preliminary data.</text>
</comment>
<evidence type="ECO:0000256" key="3">
    <source>
        <dbReference type="ARBA" id="ARBA00022692"/>
    </source>
</evidence>
<protein>
    <recommendedName>
        <fullName evidence="7">Cardiolipin synthase N-terminal domain-containing protein</fullName>
    </recommendedName>
</protein>
<keyword evidence="4 6" id="KW-1133">Transmembrane helix</keyword>
<feature type="transmembrane region" description="Helical" evidence="6">
    <location>
        <begin position="41"/>
        <end position="61"/>
    </location>
</feature>
<evidence type="ECO:0000313" key="8">
    <source>
        <dbReference type="EMBL" id="MSS41140.1"/>
    </source>
</evidence>
<proteinExistence type="predicted"/>
<feature type="transmembrane region" description="Helical" evidence="6">
    <location>
        <begin position="6"/>
        <end position="29"/>
    </location>
</feature>
<dbReference type="RefSeq" id="WP_154322042.1">
    <property type="nucleotide sequence ID" value="NZ_CAMBVY010000010.1"/>
</dbReference>
<sequence length="66" mass="7780">MNIKDMLPFLIPLVIVELILVIITLRHIFTHQHYKRGTRAFWVVLTIVGMQFWGPILYFLLGKEDA</sequence>
<accession>A0A844F9E4</accession>
<evidence type="ECO:0000256" key="2">
    <source>
        <dbReference type="ARBA" id="ARBA00022475"/>
    </source>
</evidence>